<protein>
    <submittedName>
        <fullName evidence="2">Uncharacterized protein</fullName>
    </submittedName>
</protein>
<dbReference type="HOGENOM" id="CLU_2980646_0_0_1"/>
<dbReference type="AlphaFoldDB" id="A0A0D0AL03"/>
<evidence type="ECO:0000256" key="1">
    <source>
        <dbReference type="SAM" id="MobiDB-lite"/>
    </source>
</evidence>
<sequence length="58" mass="6466">MDMPSHIDDDIPVQSCGPENRGDEDTLYDAGDEEDLEEQGQPPEESNDIGFEGEMHKT</sequence>
<reference evidence="2 3" key="1">
    <citation type="submission" date="2014-04" db="EMBL/GenBank/DDBJ databases">
        <authorList>
            <consortium name="DOE Joint Genome Institute"/>
            <person name="Kuo A."/>
            <person name="Ruytinx J."/>
            <person name="Rineau F."/>
            <person name="Colpaert J."/>
            <person name="Kohler A."/>
            <person name="Nagy L.G."/>
            <person name="Floudas D."/>
            <person name="Copeland A."/>
            <person name="Barry K.W."/>
            <person name="Cichocki N."/>
            <person name="Veneault-Fourrey C."/>
            <person name="LaButti K."/>
            <person name="Lindquist E.A."/>
            <person name="Lipzen A."/>
            <person name="Lundell T."/>
            <person name="Morin E."/>
            <person name="Murat C."/>
            <person name="Sun H."/>
            <person name="Tunlid A."/>
            <person name="Henrissat B."/>
            <person name="Grigoriev I.V."/>
            <person name="Hibbett D.S."/>
            <person name="Martin F."/>
            <person name="Nordberg H.P."/>
            <person name="Cantor M.N."/>
            <person name="Hua S.X."/>
        </authorList>
    </citation>
    <scope>NUCLEOTIDE SEQUENCE [LARGE SCALE GENOMIC DNA]</scope>
    <source>
        <strain evidence="2 3">UH-Slu-Lm8-n1</strain>
    </source>
</reference>
<dbReference type="EMBL" id="KN835372">
    <property type="protein sequence ID" value="KIK38819.1"/>
    <property type="molecule type" value="Genomic_DNA"/>
</dbReference>
<feature type="region of interest" description="Disordered" evidence="1">
    <location>
        <begin position="1"/>
        <end position="58"/>
    </location>
</feature>
<accession>A0A0D0AL03</accession>
<keyword evidence="3" id="KW-1185">Reference proteome</keyword>
<organism evidence="2 3">
    <name type="scientific">Suillus luteus UH-Slu-Lm8-n1</name>
    <dbReference type="NCBI Taxonomy" id="930992"/>
    <lineage>
        <taxon>Eukaryota</taxon>
        <taxon>Fungi</taxon>
        <taxon>Dikarya</taxon>
        <taxon>Basidiomycota</taxon>
        <taxon>Agaricomycotina</taxon>
        <taxon>Agaricomycetes</taxon>
        <taxon>Agaricomycetidae</taxon>
        <taxon>Boletales</taxon>
        <taxon>Suillineae</taxon>
        <taxon>Suillaceae</taxon>
        <taxon>Suillus</taxon>
    </lineage>
</organism>
<name>A0A0D0AL03_9AGAM</name>
<dbReference type="InParanoid" id="A0A0D0AL03"/>
<evidence type="ECO:0000313" key="2">
    <source>
        <dbReference type="EMBL" id="KIK38819.1"/>
    </source>
</evidence>
<evidence type="ECO:0000313" key="3">
    <source>
        <dbReference type="Proteomes" id="UP000054485"/>
    </source>
</evidence>
<proteinExistence type="predicted"/>
<reference evidence="3" key="2">
    <citation type="submission" date="2015-01" db="EMBL/GenBank/DDBJ databases">
        <title>Evolutionary Origins and Diversification of the Mycorrhizal Mutualists.</title>
        <authorList>
            <consortium name="DOE Joint Genome Institute"/>
            <consortium name="Mycorrhizal Genomics Consortium"/>
            <person name="Kohler A."/>
            <person name="Kuo A."/>
            <person name="Nagy L.G."/>
            <person name="Floudas D."/>
            <person name="Copeland A."/>
            <person name="Barry K.W."/>
            <person name="Cichocki N."/>
            <person name="Veneault-Fourrey C."/>
            <person name="LaButti K."/>
            <person name="Lindquist E.A."/>
            <person name="Lipzen A."/>
            <person name="Lundell T."/>
            <person name="Morin E."/>
            <person name="Murat C."/>
            <person name="Riley R."/>
            <person name="Ohm R."/>
            <person name="Sun H."/>
            <person name="Tunlid A."/>
            <person name="Henrissat B."/>
            <person name="Grigoriev I.V."/>
            <person name="Hibbett D.S."/>
            <person name="Martin F."/>
        </authorList>
    </citation>
    <scope>NUCLEOTIDE SEQUENCE [LARGE SCALE GENOMIC DNA]</scope>
    <source>
        <strain evidence="3">UH-Slu-Lm8-n1</strain>
    </source>
</reference>
<gene>
    <name evidence="2" type="ORF">CY34DRAFT_14796</name>
</gene>
<feature type="compositionally biased region" description="Acidic residues" evidence="1">
    <location>
        <begin position="25"/>
        <end position="38"/>
    </location>
</feature>
<dbReference type="Proteomes" id="UP000054485">
    <property type="component" value="Unassembled WGS sequence"/>
</dbReference>